<dbReference type="Proteomes" id="UP000284250">
    <property type="component" value="Unassembled WGS sequence"/>
</dbReference>
<organism evidence="2 3">
    <name type="scientific">Hymenobacter rubripertinctus</name>
    <dbReference type="NCBI Taxonomy" id="2029981"/>
    <lineage>
        <taxon>Bacteria</taxon>
        <taxon>Pseudomonadati</taxon>
        <taxon>Bacteroidota</taxon>
        <taxon>Cytophagia</taxon>
        <taxon>Cytophagales</taxon>
        <taxon>Hymenobacteraceae</taxon>
        <taxon>Hymenobacter</taxon>
    </lineage>
</organism>
<gene>
    <name evidence="2" type="ORF">D0T11_10910</name>
</gene>
<evidence type="ECO:0000313" key="2">
    <source>
        <dbReference type="EMBL" id="RIY10042.1"/>
    </source>
</evidence>
<dbReference type="EMBL" id="QYCN01000014">
    <property type="protein sequence ID" value="RIY10042.1"/>
    <property type="molecule type" value="Genomic_DNA"/>
</dbReference>
<dbReference type="GO" id="GO:0050135">
    <property type="term" value="F:NADP+ nucleosidase activity"/>
    <property type="evidence" value="ECO:0007669"/>
    <property type="project" value="InterPro"/>
</dbReference>
<dbReference type="Pfam" id="PF10137">
    <property type="entry name" value="CAP12-PCTIR_TIR"/>
    <property type="match status" value="1"/>
</dbReference>
<evidence type="ECO:0000313" key="3">
    <source>
        <dbReference type="Proteomes" id="UP000284250"/>
    </source>
</evidence>
<dbReference type="OrthoDB" id="5497289at2"/>
<protein>
    <recommendedName>
        <fullName evidence="1">CD-NTase-associated protein 12/Pycsar effector protein TIR domain-containing protein</fullName>
    </recommendedName>
</protein>
<dbReference type="AlphaFoldDB" id="A0A418QY11"/>
<reference evidence="2 3" key="2">
    <citation type="submission" date="2019-01" db="EMBL/GenBank/DDBJ databases">
        <title>Hymenobacter humicola sp. nov., isolated from soils in Antarctica.</title>
        <authorList>
            <person name="Sedlacek I."/>
            <person name="Holochova P."/>
            <person name="Kralova S."/>
            <person name="Pantucek R."/>
            <person name="Stankova E."/>
            <person name="Vrbovska V."/>
            <person name="Kristofova L."/>
            <person name="Svec P."/>
            <person name="Busse H.-J."/>
        </authorList>
    </citation>
    <scope>NUCLEOTIDE SEQUENCE [LARGE SCALE GENOMIC DNA]</scope>
    <source>
        <strain evidence="2 3">CCM 8852</strain>
    </source>
</reference>
<dbReference type="InterPro" id="IPR019302">
    <property type="entry name" value="CAP12/PCTIR_TIR_dom"/>
</dbReference>
<sequence>MDRKKLQALRAKIEAIDLPAADRYGRNYQDEKLQKELAAAATAAVGLLAKAKLVRGANHQKKLMALADKLKVNPNSFGHSLVDTATLRTARTALLKTLKTVDAESRKVFIVHGRDEAMRLAVQAFLHQVGLDDVVLSEALNKGDTIIEKFDREARDCGYAIVLCSPDDVGGLKAVGKAASPLAPRARQNVILELGYFVALLGRRHVFVLMAGSVEMPSDFSGVVYEGYDKAGTWKRRLADELSEMDFYIDPAVRKKL</sequence>
<accession>A0A418QY11</accession>
<reference evidence="2 3" key="1">
    <citation type="submission" date="2018-09" db="EMBL/GenBank/DDBJ databases">
        <authorList>
            <person name="Zeman M."/>
            <person name="Pardy F."/>
        </authorList>
    </citation>
    <scope>NUCLEOTIDE SEQUENCE [LARGE SCALE GENOMIC DNA]</scope>
    <source>
        <strain evidence="2 3">CCM 8852</strain>
    </source>
</reference>
<evidence type="ECO:0000259" key="1">
    <source>
        <dbReference type="Pfam" id="PF10137"/>
    </source>
</evidence>
<feature type="domain" description="CD-NTase-associated protein 12/Pycsar effector protein TIR" evidence="1">
    <location>
        <begin position="107"/>
        <end position="229"/>
    </location>
</feature>
<name>A0A418QY11_9BACT</name>
<proteinExistence type="predicted"/>
<keyword evidence="3" id="KW-1185">Reference proteome</keyword>
<comment type="caution">
    <text evidence="2">The sequence shown here is derived from an EMBL/GenBank/DDBJ whole genome shotgun (WGS) entry which is preliminary data.</text>
</comment>
<dbReference type="RefSeq" id="WP_119655822.1">
    <property type="nucleotide sequence ID" value="NZ_JBHUOI010000015.1"/>
</dbReference>